<proteinExistence type="predicted"/>
<comment type="caution">
    <text evidence="1">The sequence shown here is derived from an EMBL/GenBank/DDBJ whole genome shotgun (WGS) entry which is preliminary data.</text>
</comment>
<evidence type="ECO:0000313" key="2">
    <source>
        <dbReference type="Proteomes" id="UP000607559"/>
    </source>
</evidence>
<gene>
    <name evidence="1" type="ORF">GCM10011511_15660</name>
</gene>
<evidence type="ECO:0000313" key="1">
    <source>
        <dbReference type="EMBL" id="GGA93120.1"/>
    </source>
</evidence>
<dbReference type="AlphaFoldDB" id="A0A8J2XS92"/>
<sequence length="64" mass="7112">MIDQTVFNRRMPPTIQDVKTYFVQKGISEPEAEGFFFMKNDNGLQVRGALYKNGSAQPGDGSAL</sequence>
<dbReference type="EMBL" id="BMJC01000001">
    <property type="protein sequence ID" value="GGA93120.1"/>
    <property type="molecule type" value="Genomic_DNA"/>
</dbReference>
<organism evidence="1 2">
    <name type="scientific">Puia dinghuensis</name>
    <dbReference type="NCBI Taxonomy" id="1792502"/>
    <lineage>
        <taxon>Bacteria</taxon>
        <taxon>Pseudomonadati</taxon>
        <taxon>Bacteroidota</taxon>
        <taxon>Chitinophagia</taxon>
        <taxon>Chitinophagales</taxon>
        <taxon>Chitinophagaceae</taxon>
        <taxon>Puia</taxon>
    </lineage>
</organism>
<accession>A0A8J2XS92</accession>
<dbReference type="RefSeq" id="WP_188930211.1">
    <property type="nucleotide sequence ID" value="NZ_BMJC01000001.1"/>
</dbReference>
<dbReference type="Proteomes" id="UP000607559">
    <property type="component" value="Unassembled WGS sequence"/>
</dbReference>
<reference evidence="1" key="2">
    <citation type="submission" date="2020-09" db="EMBL/GenBank/DDBJ databases">
        <authorList>
            <person name="Sun Q."/>
            <person name="Zhou Y."/>
        </authorList>
    </citation>
    <scope>NUCLEOTIDE SEQUENCE</scope>
    <source>
        <strain evidence="1">CGMCC 1.15448</strain>
    </source>
</reference>
<keyword evidence="2" id="KW-1185">Reference proteome</keyword>
<name>A0A8J2XS92_9BACT</name>
<protein>
    <submittedName>
        <fullName evidence="1">Uncharacterized protein</fullName>
    </submittedName>
</protein>
<reference evidence="1" key="1">
    <citation type="journal article" date="2014" name="Int. J. Syst. Evol. Microbiol.">
        <title>Complete genome sequence of Corynebacterium casei LMG S-19264T (=DSM 44701T), isolated from a smear-ripened cheese.</title>
        <authorList>
            <consortium name="US DOE Joint Genome Institute (JGI-PGF)"/>
            <person name="Walter F."/>
            <person name="Albersmeier A."/>
            <person name="Kalinowski J."/>
            <person name="Ruckert C."/>
        </authorList>
    </citation>
    <scope>NUCLEOTIDE SEQUENCE</scope>
    <source>
        <strain evidence="1">CGMCC 1.15448</strain>
    </source>
</reference>